<evidence type="ECO:0000313" key="7">
    <source>
        <dbReference type="Proteomes" id="UP000186469"/>
    </source>
</evidence>
<evidence type="ECO:0000256" key="3">
    <source>
        <dbReference type="ARBA" id="ARBA00023274"/>
    </source>
</evidence>
<dbReference type="GO" id="GO:0005840">
    <property type="term" value="C:ribosome"/>
    <property type="evidence" value="ECO:0007669"/>
    <property type="project" value="UniProtKB-KW"/>
</dbReference>
<evidence type="ECO:0000256" key="5">
    <source>
        <dbReference type="HAMAP-Rule" id="MF_00374"/>
    </source>
</evidence>
<dbReference type="STRING" id="1121455.SAMN02745728_00829"/>
<keyword evidence="7" id="KW-1185">Reference proteome</keyword>
<gene>
    <name evidence="5" type="primary">rpmC</name>
    <name evidence="6" type="ORF">SAMN02745728_00829</name>
</gene>
<evidence type="ECO:0000256" key="4">
    <source>
        <dbReference type="ARBA" id="ARBA00035204"/>
    </source>
</evidence>
<dbReference type="Gene3D" id="1.10.287.310">
    <property type="match status" value="1"/>
</dbReference>
<dbReference type="HAMAP" id="MF_00374">
    <property type="entry name" value="Ribosomal_uL29"/>
    <property type="match status" value="1"/>
</dbReference>
<comment type="similarity">
    <text evidence="1 5">Belongs to the universal ribosomal protein uL29 family.</text>
</comment>
<proteinExistence type="inferred from homology"/>
<evidence type="ECO:0000256" key="2">
    <source>
        <dbReference type="ARBA" id="ARBA00022980"/>
    </source>
</evidence>
<dbReference type="AlphaFoldDB" id="A0A1M7SE50"/>
<dbReference type="GO" id="GO:0006412">
    <property type="term" value="P:translation"/>
    <property type="evidence" value="ECO:0007669"/>
    <property type="project" value="UniProtKB-UniRule"/>
</dbReference>
<protein>
    <recommendedName>
        <fullName evidence="4 5">Large ribosomal subunit protein uL29</fullName>
    </recommendedName>
</protein>
<dbReference type="NCBIfam" id="TIGR00012">
    <property type="entry name" value="L29"/>
    <property type="match status" value="1"/>
</dbReference>
<dbReference type="CDD" id="cd00427">
    <property type="entry name" value="Ribosomal_L29_HIP"/>
    <property type="match status" value="1"/>
</dbReference>
<dbReference type="GO" id="GO:1990904">
    <property type="term" value="C:ribonucleoprotein complex"/>
    <property type="evidence" value="ECO:0007669"/>
    <property type="project" value="UniProtKB-KW"/>
</dbReference>
<dbReference type="SUPFAM" id="SSF46561">
    <property type="entry name" value="Ribosomal protein L29 (L29p)"/>
    <property type="match status" value="1"/>
</dbReference>
<dbReference type="EMBL" id="FRDI01000003">
    <property type="protein sequence ID" value="SHN56724.1"/>
    <property type="molecule type" value="Genomic_DNA"/>
</dbReference>
<keyword evidence="2 5" id="KW-0689">Ribosomal protein</keyword>
<evidence type="ECO:0000256" key="1">
    <source>
        <dbReference type="ARBA" id="ARBA00009254"/>
    </source>
</evidence>
<dbReference type="Pfam" id="PF00831">
    <property type="entry name" value="Ribosomal_L29"/>
    <property type="match status" value="1"/>
</dbReference>
<organism evidence="6 7">
    <name type="scientific">Desulfovibrio litoralis DSM 11393</name>
    <dbReference type="NCBI Taxonomy" id="1121455"/>
    <lineage>
        <taxon>Bacteria</taxon>
        <taxon>Pseudomonadati</taxon>
        <taxon>Thermodesulfobacteriota</taxon>
        <taxon>Desulfovibrionia</taxon>
        <taxon>Desulfovibrionales</taxon>
        <taxon>Desulfovibrionaceae</taxon>
        <taxon>Desulfovibrio</taxon>
    </lineage>
</organism>
<evidence type="ECO:0000313" key="6">
    <source>
        <dbReference type="EMBL" id="SHN56724.1"/>
    </source>
</evidence>
<keyword evidence="3 5" id="KW-0687">Ribonucleoprotein</keyword>
<dbReference type="GO" id="GO:0003735">
    <property type="term" value="F:structural constituent of ribosome"/>
    <property type="evidence" value="ECO:0007669"/>
    <property type="project" value="InterPro"/>
</dbReference>
<dbReference type="Proteomes" id="UP000186469">
    <property type="component" value="Unassembled WGS sequence"/>
</dbReference>
<dbReference type="RefSeq" id="WP_072696518.1">
    <property type="nucleotide sequence ID" value="NZ_FRDI01000003.1"/>
</dbReference>
<sequence length="68" mass="7674">MADKRKNNLLKLNDLSVAELKAKLEEARRANFDGRLQKATGQLTKTSELPRTRAEIARILTILKRKGA</sequence>
<dbReference type="InterPro" id="IPR036049">
    <property type="entry name" value="Ribosomal_uL29_sf"/>
</dbReference>
<accession>A0A1M7SE50</accession>
<name>A0A1M7SE50_9BACT</name>
<dbReference type="InterPro" id="IPR001854">
    <property type="entry name" value="Ribosomal_uL29"/>
</dbReference>
<reference evidence="6 7" key="1">
    <citation type="submission" date="2016-12" db="EMBL/GenBank/DDBJ databases">
        <authorList>
            <person name="Song W.-J."/>
            <person name="Kurnit D.M."/>
        </authorList>
    </citation>
    <scope>NUCLEOTIDE SEQUENCE [LARGE SCALE GENOMIC DNA]</scope>
    <source>
        <strain evidence="6 7">DSM 11393</strain>
    </source>
</reference>
<dbReference type="OrthoDB" id="9815192at2"/>